<gene>
    <name evidence="2" type="ORF">PHYSODRAFT_342944</name>
</gene>
<sequence>MPAPPHDRTPPRPAPSRPGDRRKPPPPRLMPDDSLFRASLNRLCDASSTDVDRRFAALAPLPTPVEQTQCTQMWIPAGRVAAEHTLREVLASLDSDSQPQVWRDAKPHLRDFNTSPRNGISFVCTSDQVLQRLGGVELTICGQSVAIRRYSSYDKLYYVDLRRLPADTTDLAIYDWFVARGARPILITPSLGVGQLISRARTVYFNAVQCPDALFEPNGEPLREIYFTDGEKPCFVQHRLFRLNRVKPPSLRQSPRKASAVSDASMRGSDEAAAPPLDSSRVSPPLDPSGASSSQTYPTVSSSSLDSSAVSSALDSSDVPSRTSSGRPRSQAAESQIHRVILGSVNARSDPEWKLVQHSQYGIVNRGGGKFIEPPGAMPCELSEDSSDPHALVYSIPVTPNTYRVLADEGFDESLPPDADLEAELVEDDGMTTPVSGFTADSALLPDEEFTRTLKSVRQMDLKVERVSAEELQLAIDEFLERDVLTYQTHEDVLAAIQAQPAYFRRIFCLPADHQHQLVKAHAVYRTICAEPTQEDESGAYLDRLRGRYDSVDSVDAAAFFERMFPGQPHQDAAFHSALCDLFLMVFAPGIYIDPIKVQAVLPDRSAPKRLRHAPFLLWSDLTLMYVARSDVCTLFMDDRRTPTMVAAALQHLKSVDIPSAAEAGPSRLVHPRL</sequence>
<evidence type="ECO:0000313" key="2">
    <source>
        <dbReference type="EMBL" id="EGZ04871.1"/>
    </source>
</evidence>
<evidence type="ECO:0000256" key="1">
    <source>
        <dbReference type="SAM" id="MobiDB-lite"/>
    </source>
</evidence>
<name>G5AHX5_PHYSP</name>
<dbReference type="EMBL" id="JH159173">
    <property type="protein sequence ID" value="EGZ04871.1"/>
    <property type="molecule type" value="Genomic_DNA"/>
</dbReference>
<dbReference type="AlphaFoldDB" id="G5AHX5"/>
<feature type="compositionally biased region" description="Low complexity" evidence="1">
    <location>
        <begin position="292"/>
        <end position="319"/>
    </location>
</feature>
<keyword evidence="3" id="KW-1185">Reference proteome</keyword>
<evidence type="ECO:0000313" key="3">
    <source>
        <dbReference type="Proteomes" id="UP000002640"/>
    </source>
</evidence>
<protein>
    <submittedName>
        <fullName evidence="2">Uncharacterized protein</fullName>
    </submittedName>
</protein>
<accession>G5AHX5</accession>
<reference evidence="2 3" key="1">
    <citation type="journal article" date="2006" name="Science">
        <title>Phytophthora genome sequences uncover evolutionary origins and mechanisms of pathogenesis.</title>
        <authorList>
            <person name="Tyler B.M."/>
            <person name="Tripathy S."/>
            <person name="Zhang X."/>
            <person name="Dehal P."/>
            <person name="Jiang R.H."/>
            <person name="Aerts A."/>
            <person name="Arredondo F.D."/>
            <person name="Baxter L."/>
            <person name="Bensasson D."/>
            <person name="Beynon J.L."/>
            <person name="Chapman J."/>
            <person name="Damasceno C.M."/>
            <person name="Dorrance A.E."/>
            <person name="Dou D."/>
            <person name="Dickerman A.W."/>
            <person name="Dubchak I.L."/>
            <person name="Garbelotto M."/>
            <person name="Gijzen M."/>
            <person name="Gordon S.G."/>
            <person name="Govers F."/>
            <person name="Grunwald N.J."/>
            <person name="Huang W."/>
            <person name="Ivors K.L."/>
            <person name="Jones R.W."/>
            <person name="Kamoun S."/>
            <person name="Krampis K."/>
            <person name="Lamour K.H."/>
            <person name="Lee M.K."/>
            <person name="McDonald W.H."/>
            <person name="Medina M."/>
            <person name="Meijer H.J."/>
            <person name="Nordberg E.K."/>
            <person name="Maclean D.J."/>
            <person name="Ospina-Giraldo M.D."/>
            <person name="Morris P.F."/>
            <person name="Phuntumart V."/>
            <person name="Putnam N.H."/>
            <person name="Rash S."/>
            <person name="Rose J.K."/>
            <person name="Sakihama Y."/>
            <person name="Salamov A.A."/>
            <person name="Savidor A."/>
            <person name="Scheuring C.F."/>
            <person name="Smith B.M."/>
            <person name="Sobral B.W."/>
            <person name="Terry A."/>
            <person name="Torto-Alalibo T.A."/>
            <person name="Win J."/>
            <person name="Xu Z."/>
            <person name="Zhang H."/>
            <person name="Grigoriev I.V."/>
            <person name="Rokhsar D.S."/>
            <person name="Boore J.L."/>
        </authorList>
    </citation>
    <scope>NUCLEOTIDE SEQUENCE [LARGE SCALE GENOMIC DNA]</scope>
    <source>
        <strain evidence="2 3">P6497</strain>
    </source>
</reference>
<feature type="region of interest" description="Disordered" evidence="1">
    <location>
        <begin position="1"/>
        <end position="29"/>
    </location>
</feature>
<dbReference type="Proteomes" id="UP000002640">
    <property type="component" value="Unassembled WGS sequence"/>
</dbReference>
<proteinExistence type="predicted"/>
<dbReference type="GeneID" id="20648419"/>
<dbReference type="OMA" id="PEIWRTH"/>
<dbReference type="RefSeq" id="XP_009539713.1">
    <property type="nucleotide sequence ID" value="XM_009541418.1"/>
</dbReference>
<feature type="region of interest" description="Disordered" evidence="1">
    <location>
        <begin position="247"/>
        <end position="335"/>
    </location>
</feature>
<dbReference type="InParanoid" id="G5AHX5"/>
<feature type="compositionally biased region" description="Polar residues" evidence="1">
    <location>
        <begin position="320"/>
        <end position="334"/>
    </location>
</feature>
<feature type="compositionally biased region" description="Basic and acidic residues" evidence="1">
    <location>
        <begin position="1"/>
        <end position="10"/>
    </location>
</feature>
<dbReference type="KEGG" id="psoj:PHYSODRAFT_342944"/>
<organism evidence="2 3">
    <name type="scientific">Phytophthora sojae (strain P6497)</name>
    <name type="common">Soybean stem and root rot agent</name>
    <name type="synonym">Phytophthora megasperma f. sp. glycines</name>
    <dbReference type="NCBI Taxonomy" id="1094619"/>
    <lineage>
        <taxon>Eukaryota</taxon>
        <taxon>Sar</taxon>
        <taxon>Stramenopiles</taxon>
        <taxon>Oomycota</taxon>
        <taxon>Peronosporomycetes</taxon>
        <taxon>Peronosporales</taxon>
        <taxon>Peronosporaceae</taxon>
        <taxon>Phytophthora</taxon>
    </lineage>
</organism>